<feature type="transmembrane region" description="Helical" evidence="1">
    <location>
        <begin position="78"/>
        <end position="97"/>
    </location>
</feature>
<dbReference type="Proteomes" id="UP001268896">
    <property type="component" value="Unassembled WGS sequence"/>
</dbReference>
<evidence type="ECO:0000313" key="2">
    <source>
        <dbReference type="EMBL" id="MDT2964282.1"/>
    </source>
</evidence>
<feature type="transmembrane region" description="Helical" evidence="1">
    <location>
        <begin position="348"/>
        <end position="365"/>
    </location>
</feature>
<comment type="caution">
    <text evidence="2">The sequence shown here is derived from an EMBL/GenBank/DDBJ whole genome shotgun (WGS) entry which is preliminary data.</text>
</comment>
<keyword evidence="1" id="KW-0472">Membrane</keyword>
<dbReference type="RefSeq" id="WP_311903784.1">
    <property type="nucleotide sequence ID" value="NZ_JARQDV010000003.1"/>
</dbReference>
<evidence type="ECO:0000256" key="1">
    <source>
        <dbReference type="SAM" id="Phobius"/>
    </source>
</evidence>
<dbReference type="EMBL" id="JARQDV010000003">
    <property type="protein sequence ID" value="MDT2964282.1"/>
    <property type="molecule type" value="Genomic_DNA"/>
</dbReference>
<keyword evidence="1" id="KW-1133">Transmembrane helix</keyword>
<feature type="transmembrane region" description="Helical" evidence="1">
    <location>
        <begin position="144"/>
        <end position="171"/>
    </location>
</feature>
<proteinExistence type="predicted"/>
<feature type="transmembrane region" description="Helical" evidence="1">
    <location>
        <begin position="310"/>
        <end position="328"/>
    </location>
</feature>
<dbReference type="AlphaFoldDB" id="A0AAW8UKU3"/>
<evidence type="ECO:0000313" key="3">
    <source>
        <dbReference type="Proteomes" id="UP001268896"/>
    </source>
</evidence>
<protein>
    <submittedName>
        <fullName evidence="2">Uncharacterized protein</fullName>
    </submittedName>
</protein>
<feature type="transmembrane region" description="Helical" evidence="1">
    <location>
        <begin position="280"/>
        <end position="298"/>
    </location>
</feature>
<feature type="transmembrane region" description="Helical" evidence="1">
    <location>
        <begin position="198"/>
        <end position="217"/>
    </location>
</feature>
<reference evidence="2" key="1">
    <citation type="submission" date="2023-03" db="EMBL/GenBank/DDBJ databases">
        <authorList>
            <person name="Shen W."/>
            <person name="Cai J."/>
        </authorList>
    </citation>
    <scope>NUCLEOTIDE SEQUENCE</scope>
    <source>
        <strain evidence="2">K72-2</strain>
    </source>
</reference>
<feature type="transmembrane region" description="Helical" evidence="1">
    <location>
        <begin position="546"/>
        <end position="567"/>
    </location>
</feature>
<name>A0AAW8UKU3_ENTCA</name>
<accession>A0AAW8UKU3</accession>
<feature type="transmembrane region" description="Helical" evidence="1">
    <location>
        <begin position="372"/>
        <end position="392"/>
    </location>
</feature>
<feature type="transmembrane region" description="Helical" evidence="1">
    <location>
        <begin position="103"/>
        <end position="123"/>
    </location>
</feature>
<organism evidence="2 3">
    <name type="scientific">Enterococcus casseliflavus</name>
    <name type="common">Enterococcus flavescens</name>
    <dbReference type="NCBI Taxonomy" id="37734"/>
    <lineage>
        <taxon>Bacteria</taxon>
        <taxon>Bacillati</taxon>
        <taxon>Bacillota</taxon>
        <taxon>Bacilli</taxon>
        <taxon>Lactobacillales</taxon>
        <taxon>Enterococcaceae</taxon>
        <taxon>Enterococcus</taxon>
    </lineage>
</organism>
<gene>
    <name evidence="2" type="ORF">P7I32_06650</name>
</gene>
<sequence length="575" mass="65536">MINRAKKENIFKYLGVILIFSIASIAIQSAQMYERGFILGVDSIFHMNRIYETMMQMQSGEFNYFLSLFSFQQSARIVNAFYGPAMAYLLGAILLFTESWVKFQLVTSFLVNIIGAIGIYRIAKKLSLRDSIALMSGILYMSSYFVSSWNLAGSFTSVGNMLIPFVIYYGIEMLINEDHDFSAFGLGLSMGMLLQTHVFSSLLATITLAPFIVYSFYKCDNKKKFAIKLLLAIILAILLSLNVWTGMLHLMSSNELLQTFPSDLMANAVYFLPNAGTGHANIGIIFSLVFFLQICYSVTFWNTININNKLMTAIGVIFLFISSRFFPWNVLGQKVSALETLLQFPSRLIIIPTILLLLSLGMNINKHKEKQLIIMLGVITLFSVSIAQNRVYERMDSWKSENVLASPNKKPDSISSEDMRNAIKSKNLEEVLNIVRKGTSDYLPLQHKIPNNEFEDFNPYTKYWTYIIYPNSDFNKEVKNGKIIVTWNNDKEEKTNIPIVKYNDTIIEDVLNKNEIKPELTEIGTIQVEANQGQNRLEVSYDTPSYVIFSIFISSIVFIISLCYICFSKIYKLLK</sequence>
<keyword evidence="1" id="KW-0812">Transmembrane</keyword>
<feature type="transmembrane region" description="Helical" evidence="1">
    <location>
        <begin position="12"/>
        <end position="33"/>
    </location>
</feature>
<feature type="transmembrane region" description="Helical" evidence="1">
    <location>
        <begin position="229"/>
        <end position="251"/>
    </location>
</feature>